<dbReference type="SUPFAM" id="SSF48208">
    <property type="entry name" value="Six-hairpin glycosidases"/>
    <property type="match status" value="1"/>
</dbReference>
<dbReference type="GO" id="GO:0005975">
    <property type="term" value="P:carbohydrate metabolic process"/>
    <property type="evidence" value="ECO:0007669"/>
    <property type="project" value="InterPro"/>
</dbReference>
<gene>
    <name evidence="9" type="ORF">DXB65_13040</name>
</gene>
<dbReference type="InterPro" id="IPR013783">
    <property type="entry name" value="Ig-like_fold"/>
</dbReference>
<keyword evidence="3" id="KW-0378">Hydrolase</keyword>
<dbReference type="Gene3D" id="1.50.10.10">
    <property type="match status" value="1"/>
</dbReference>
<dbReference type="Pfam" id="PF17390">
    <property type="entry name" value="Bac_rhamnosid_C"/>
    <property type="match status" value="1"/>
</dbReference>
<evidence type="ECO:0000259" key="7">
    <source>
        <dbReference type="Pfam" id="PF17389"/>
    </source>
</evidence>
<feature type="domain" description="Bacterial alpha-L-rhamnosidase N-terminal" evidence="6">
    <location>
        <begin position="191"/>
        <end position="359"/>
    </location>
</feature>
<dbReference type="InterPro" id="IPR013737">
    <property type="entry name" value="Bac_rhamnosid_N"/>
</dbReference>
<feature type="chain" id="PRO_5017593956" description="alpha-L-rhamnosidase" evidence="4">
    <location>
        <begin position="21"/>
        <end position="925"/>
    </location>
</feature>
<evidence type="ECO:0000313" key="9">
    <source>
        <dbReference type="EMBL" id="RGN34640.1"/>
    </source>
</evidence>
<dbReference type="EC" id="3.2.1.40" evidence="2"/>
<dbReference type="Gene3D" id="2.60.420.10">
    <property type="entry name" value="Maltose phosphorylase, domain 3"/>
    <property type="match status" value="1"/>
</dbReference>
<dbReference type="Gene3D" id="2.60.40.10">
    <property type="entry name" value="Immunoglobulins"/>
    <property type="match status" value="1"/>
</dbReference>
<evidence type="ECO:0000256" key="4">
    <source>
        <dbReference type="SAM" id="SignalP"/>
    </source>
</evidence>
<evidence type="ECO:0000259" key="6">
    <source>
        <dbReference type="Pfam" id="PF08531"/>
    </source>
</evidence>
<dbReference type="PIRSF" id="PIRSF010631">
    <property type="entry name" value="A-rhamnsds"/>
    <property type="match status" value="1"/>
</dbReference>
<comment type="caution">
    <text evidence="9">The sequence shown here is derived from an EMBL/GenBank/DDBJ whole genome shotgun (WGS) entry which is preliminary data.</text>
</comment>
<dbReference type="InterPro" id="IPR035398">
    <property type="entry name" value="Bac_rhamnosid_C"/>
</dbReference>
<evidence type="ECO:0000256" key="2">
    <source>
        <dbReference type="ARBA" id="ARBA00012652"/>
    </source>
</evidence>
<dbReference type="Pfam" id="PF05592">
    <property type="entry name" value="Bac_rhamnosid"/>
    <property type="match status" value="1"/>
</dbReference>
<name>A0A3E5BAL8_9BACE</name>
<evidence type="ECO:0000259" key="8">
    <source>
        <dbReference type="Pfam" id="PF17390"/>
    </source>
</evidence>
<dbReference type="GO" id="GO:0030596">
    <property type="term" value="F:alpha-L-rhamnosidase activity"/>
    <property type="evidence" value="ECO:0007669"/>
    <property type="project" value="UniProtKB-EC"/>
</dbReference>
<dbReference type="InterPro" id="IPR016007">
    <property type="entry name" value="Alpha_rhamnosid"/>
</dbReference>
<dbReference type="SUPFAM" id="SSF49265">
    <property type="entry name" value="Fibronectin type III"/>
    <property type="match status" value="1"/>
</dbReference>
<dbReference type="PANTHER" id="PTHR33307">
    <property type="entry name" value="ALPHA-RHAMNOSIDASE (EUROFUNG)"/>
    <property type="match status" value="1"/>
</dbReference>
<dbReference type="InterPro" id="IPR012341">
    <property type="entry name" value="6hp_glycosidase-like_sf"/>
</dbReference>
<proteinExistence type="predicted"/>
<evidence type="ECO:0000313" key="10">
    <source>
        <dbReference type="Proteomes" id="UP000260983"/>
    </source>
</evidence>
<dbReference type="InterPro" id="IPR036116">
    <property type="entry name" value="FN3_sf"/>
</dbReference>
<dbReference type="RefSeq" id="WP_117724508.1">
    <property type="nucleotide sequence ID" value="NZ_QSUL01000008.1"/>
</dbReference>
<reference evidence="9 10" key="1">
    <citation type="submission" date="2018-08" db="EMBL/GenBank/DDBJ databases">
        <title>A genome reference for cultivated species of the human gut microbiota.</title>
        <authorList>
            <person name="Zou Y."/>
            <person name="Xue W."/>
            <person name="Luo G."/>
        </authorList>
    </citation>
    <scope>NUCLEOTIDE SEQUENCE [LARGE SCALE GENOMIC DNA]</scope>
    <source>
        <strain evidence="9 10">OM05-15BH</strain>
    </source>
</reference>
<feature type="signal peptide" evidence="4">
    <location>
        <begin position="1"/>
        <end position="20"/>
    </location>
</feature>
<feature type="domain" description="Alpha-L-rhamnosidase six-hairpin glycosidase" evidence="7">
    <location>
        <begin position="480"/>
        <end position="812"/>
    </location>
</feature>
<organism evidence="9 10">
    <name type="scientific">Bacteroides oleiciplenus</name>
    <dbReference type="NCBI Taxonomy" id="626931"/>
    <lineage>
        <taxon>Bacteria</taxon>
        <taxon>Pseudomonadati</taxon>
        <taxon>Bacteroidota</taxon>
        <taxon>Bacteroidia</taxon>
        <taxon>Bacteroidales</taxon>
        <taxon>Bacteroidaceae</taxon>
        <taxon>Bacteroides</taxon>
    </lineage>
</organism>
<accession>A0A3E5BAL8</accession>
<evidence type="ECO:0000259" key="5">
    <source>
        <dbReference type="Pfam" id="PF05592"/>
    </source>
</evidence>
<dbReference type="InterPro" id="IPR035396">
    <property type="entry name" value="Bac_rhamnosid6H"/>
</dbReference>
<dbReference type="Pfam" id="PF17389">
    <property type="entry name" value="Bac_rhamnosid6H"/>
    <property type="match status" value="1"/>
</dbReference>
<dbReference type="AlphaFoldDB" id="A0A3E5BAL8"/>
<dbReference type="EMBL" id="QSUL01000008">
    <property type="protein sequence ID" value="RGN34640.1"/>
    <property type="molecule type" value="Genomic_DNA"/>
</dbReference>
<comment type="catalytic activity">
    <reaction evidence="1">
        <text>Hydrolysis of terminal non-reducing alpha-L-rhamnose residues in alpha-L-rhamnosides.</text>
        <dbReference type="EC" id="3.2.1.40"/>
    </reaction>
</comment>
<dbReference type="Proteomes" id="UP000260983">
    <property type="component" value="Unassembled WGS sequence"/>
</dbReference>
<sequence>MKRLILSITFSFMALLSTLAASFSLYQLSCEMEENPLGIENTHPCFSWKTYTVNRNFIQSAYRILVADSPEKLATDQGNIWDSGKVDTSSSILIPFEGKDLLPATTYYWKVCSWNNEGTQSPWSETSQFTMGLLRPKDWGKALWIAMETDNPEEKVAPGITWPDLNPFLKEKKPAKAKNPQFRKEFIVNKPLKQAIAFISGMGHFDMFLNGKKVGNNFMDPGWTDYNKSILYVTFDITEQLTLGANTLGVMLGGGFYNTPGQRYLKLYTKFGIPKMKLHLKLRYKDGTSEEIVSDKSWKVTESPITFSSIYGGEDYDATREIKGWMLSGFNDQDWNKVITSDNTIPMISQRATPVHIHQQLPFTRTFKDASGQWIYDMGQNFAGIFRLKVKAEEGQIIRLHPGERLKETFVTQERIGSPVVFSYTAKGTGQPEEWQPQFTYFGYRYIRIEGAVPSGEDNPENLPVIENLTGLHITNSAPEAGTFSCSNPLFNKTHELIDWAMRSNMTSVLTDCPHREKLGWLEQYHLMQYSLQYRYQLSRLYEKCFNDMQQAQRPDGMIPTIAPQYVIFEQGSGFEDTPEWGSAFIISPWYAYLWYGDKRPIQKYYSAMQKYLEYLGTRADNYIINYGLSDWYDLGPEHPGYSQLTTRGVTATAFYFYDAKIMQQIASLLGKTEDAHNYAELASAIKNAFNKKYFNQGTKTYDRNSQAVNAIALYFGLAEEENHAQVFQNLVDDIRTRNNGLTAGDVGYRYVLRTLEANNAQQVIYDMNCKYDVPGYGYQLAHDATALTEGWRTEGSNNHFMLGHLMEWLYSGLGGIRQQEESVAFKKILIDPQIVGDITHARTSYESPYGIIRSEWKLDTDQYTLKVEIPANSEAIICLPTTESDKVTEHGQPIKTDKGIYNLGVDNGRLRVKVGSGSYLFQVK</sequence>
<feature type="domain" description="Alpha-L-rhamnosidase C-terminal" evidence="8">
    <location>
        <begin position="816"/>
        <end position="892"/>
    </location>
</feature>
<dbReference type="Gene3D" id="2.60.120.260">
    <property type="entry name" value="Galactose-binding domain-like"/>
    <property type="match status" value="2"/>
</dbReference>
<dbReference type="PANTHER" id="PTHR33307:SF11">
    <property type="entry name" value="ALPHA-L-RHAMNOSIDASE"/>
    <property type="match status" value="1"/>
</dbReference>
<protein>
    <recommendedName>
        <fullName evidence="2">alpha-L-rhamnosidase</fullName>
        <ecNumber evidence="2">3.2.1.40</ecNumber>
    </recommendedName>
</protein>
<evidence type="ECO:0000256" key="3">
    <source>
        <dbReference type="ARBA" id="ARBA00022801"/>
    </source>
</evidence>
<keyword evidence="4" id="KW-0732">Signal</keyword>
<feature type="domain" description="Alpha-L-rhamnosidase concanavalin-like" evidence="5">
    <location>
        <begin position="370"/>
        <end position="454"/>
    </location>
</feature>
<dbReference type="Pfam" id="PF08531">
    <property type="entry name" value="Bac_rhamnosid_N"/>
    <property type="match status" value="1"/>
</dbReference>
<dbReference type="InterPro" id="IPR008928">
    <property type="entry name" value="6-hairpin_glycosidase_sf"/>
</dbReference>
<evidence type="ECO:0000256" key="1">
    <source>
        <dbReference type="ARBA" id="ARBA00001445"/>
    </source>
</evidence>
<dbReference type="Pfam" id="PF25788">
    <property type="entry name" value="Ig_Rha78A_N"/>
    <property type="match status" value="1"/>
</dbReference>
<dbReference type="InterPro" id="IPR008902">
    <property type="entry name" value="Rhamnosid_concanavalin"/>
</dbReference>